<dbReference type="GeneID" id="20819379"/>
<proteinExistence type="predicted"/>
<reference evidence="1" key="1">
    <citation type="submission" date="2013-12" db="EMBL/GenBank/DDBJ databases">
        <title>The Genome Sequence of Aphanomyces astaci APO3.</title>
        <authorList>
            <consortium name="The Broad Institute Genomics Platform"/>
            <person name="Russ C."/>
            <person name="Tyler B."/>
            <person name="van West P."/>
            <person name="Dieguez-Uribeondo J."/>
            <person name="Young S.K."/>
            <person name="Zeng Q."/>
            <person name="Gargeya S."/>
            <person name="Fitzgerald M."/>
            <person name="Abouelleil A."/>
            <person name="Alvarado L."/>
            <person name="Chapman S.B."/>
            <person name="Gainer-Dewar J."/>
            <person name="Goldberg J."/>
            <person name="Griggs A."/>
            <person name="Gujja S."/>
            <person name="Hansen M."/>
            <person name="Howarth C."/>
            <person name="Imamovic A."/>
            <person name="Ireland A."/>
            <person name="Larimer J."/>
            <person name="McCowan C."/>
            <person name="Murphy C."/>
            <person name="Pearson M."/>
            <person name="Poon T.W."/>
            <person name="Priest M."/>
            <person name="Roberts A."/>
            <person name="Saif S."/>
            <person name="Shea T."/>
            <person name="Sykes S."/>
            <person name="Wortman J."/>
            <person name="Nusbaum C."/>
            <person name="Birren B."/>
        </authorList>
    </citation>
    <scope>NUCLEOTIDE SEQUENCE [LARGE SCALE GENOMIC DNA]</scope>
    <source>
        <strain evidence="1">APO3</strain>
    </source>
</reference>
<dbReference type="EMBL" id="KI913218">
    <property type="protein sequence ID" value="ETV66043.1"/>
    <property type="molecule type" value="Genomic_DNA"/>
</dbReference>
<dbReference type="AlphaFoldDB" id="W4FH22"/>
<organism evidence="1">
    <name type="scientific">Aphanomyces astaci</name>
    <name type="common">Crayfish plague agent</name>
    <dbReference type="NCBI Taxonomy" id="112090"/>
    <lineage>
        <taxon>Eukaryota</taxon>
        <taxon>Sar</taxon>
        <taxon>Stramenopiles</taxon>
        <taxon>Oomycota</taxon>
        <taxon>Saprolegniomycetes</taxon>
        <taxon>Saprolegniales</taxon>
        <taxon>Verrucalvaceae</taxon>
        <taxon>Aphanomyces</taxon>
    </lineage>
</organism>
<dbReference type="RefSeq" id="XP_009844472.1">
    <property type="nucleotide sequence ID" value="XM_009846170.1"/>
</dbReference>
<sequence>MRCIGLFNLAARRLAWQTEDGLDAAHSIPASKYALDTWRERVMREPPVMSTALLAARTITASPVVTLAVVRASGVRAGDLEVFARLSTVVDGVGATITSVVLVKLDSAK</sequence>
<gene>
    <name evidence="1" type="ORF">H257_17383</name>
</gene>
<accession>W4FH22</accession>
<evidence type="ECO:0000313" key="1">
    <source>
        <dbReference type="EMBL" id="ETV66043.1"/>
    </source>
</evidence>
<protein>
    <submittedName>
        <fullName evidence="1">Uncharacterized protein</fullName>
    </submittedName>
</protein>
<dbReference type="VEuPathDB" id="FungiDB:H257_17383"/>
<name>W4FH22_APHAT</name>